<evidence type="ECO:0000256" key="1">
    <source>
        <dbReference type="ARBA" id="ARBA00009986"/>
    </source>
</evidence>
<comment type="similarity">
    <text evidence="1">Belongs to the aldehyde dehydrogenase family.</text>
</comment>
<evidence type="ECO:0000313" key="5">
    <source>
        <dbReference type="EMBL" id="OAV61544.1"/>
    </source>
</evidence>
<keyword evidence="6" id="KW-1185">Reference proteome</keyword>
<dbReference type="SUPFAM" id="SSF53720">
    <property type="entry name" value="ALDH-like"/>
    <property type="match status" value="1"/>
</dbReference>
<dbReference type="InterPro" id="IPR016161">
    <property type="entry name" value="Ald_DH/histidinol_DH"/>
</dbReference>
<dbReference type="RefSeq" id="WP_043057577.1">
    <property type="nucleotide sequence ID" value="NZ_LXEY01000016.1"/>
</dbReference>
<gene>
    <name evidence="5" type="ORF">A6F49_08900</name>
</gene>
<keyword evidence="3" id="KW-0560">Oxidoreductase</keyword>
<evidence type="ECO:0000256" key="2">
    <source>
        <dbReference type="ARBA" id="ARBA00022857"/>
    </source>
</evidence>
<organism evidence="5 6">
    <name type="scientific">Enteractinococcus helveticum</name>
    <dbReference type="NCBI Taxonomy" id="1837282"/>
    <lineage>
        <taxon>Bacteria</taxon>
        <taxon>Bacillati</taxon>
        <taxon>Actinomycetota</taxon>
        <taxon>Actinomycetes</taxon>
        <taxon>Micrococcales</taxon>
        <taxon>Micrococcaceae</taxon>
    </lineage>
</organism>
<reference evidence="5 6" key="1">
    <citation type="submission" date="2016-04" db="EMBL/GenBank/DDBJ databases">
        <title>First whole genome shotgun sequence of the bacterium Enteractinococcus sp. strain UASWS1574.</title>
        <authorList>
            <person name="Crovadore J."/>
            <person name="Chablais R."/>
            <person name="Lefort F."/>
        </authorList>
    </citation>
    <scope>NUCLEOTIDE SEQUENCE [LARGE SCALE GENOMIC DNA]</scope>
    <source>
        <strain evidence="5 6">UASWS1574</strain>
    </source>
</reference>
<dbReference type="Proteomes" id="UP000078292">
    <property type="component" value="Unassembled WGS sequence"/>
</dbReference>
<dbReference type="CDD" id="cd07100">
    <property type="entry name" value="ALDH_SSADH1_GabD1"/>
    <property type="match status" value="1"/>
</dbReference>
<dbReference type="Gene3D" id="3.40.605.10">
    <property type="entry name" value="Aldehyde Dehydrogenase, Chain A, domain 1"/>
    <property type="match status" value="1"/>
</dbReference>
<dbReference type="InterPro" id="IPR016162">
    <property type="entry name" value="Ald_DH_N"/>
</dbReference>
<dbReference type="PANTHER" id="PTHR43217">
    <property type="entry name" value="SUCCINATE SEMIALDEHYDE DEHYDROGENASE [NAD(P)+] SAD"/>
    <property type="match status" value="1"/>
</dbReference>
<dbReference type="Gene3D" id="3.40.309.10">
    <property type="entry name" value="Aldehyde Dehydrogenase, Chain A, domain 2"/>
    <property type="match status" value="1"/>
</dbReference>
<dbReference type="InterPro" id="IPR044148">
    <property type="entry name" value="ALDH_GabD1-like"/>
</dbReference>
<dbReference type="InterPro" id="IPR015590">
    <property type="entry name" value="Aldehyde_DH_dom"/>
</dbReference>
<dbReference type="OrthoDB" id="6882680at2"/>
<dbReference type="EMBL" id="LXEY01000016">
    <property type="protein sequence ID" value="OAV61544.1"/>
    <property type="molecule type" value="Genomic_DNA"/>
</dbReference>
<name>A0A1B7M0J7_9MICC</name>
<evidence type="ECO:0000256" key="3">
    <source>
        <dbReference type="ARBA" id="ARBA00023002"/>
    </source>
</evidence>
<dbReference type="GO" id="GO:0004777">
    <property type="term" value="F:succinate-semialdehyde dehydrogenase (NAD+) activity"/>
    <property type="evidence" value="ECO:0007669"/>
    <property type="project" value="TreeGrafter"/>
</dbReference>
<keyword evidence="2" id="KW-0521">NADP</keyword>
<dbReference type="STRING" id="1837282.A6F49_08900"/>
<sequence length="461" mass="49844">MVTSGVFQTINPATGEVLAEHPTIDDGDVDGIVTKSRDAFASWRSLTIEERAAKVEKLVSLLEDNADELASIMTKDMGKPLTEAKEETEFSAEIFRYYATNGPTFAADQQVNEDDETISYIQRRPVGPLLGIMPWNFPYYQIARFAAPNLVLGNTIILKHAESCPESALAMQRMMDQAGIPEGVYQNVFATHDQISAFIAHPHIQGVSLTGSERAGAAIAEQAGKHLKKAVLELGGSDPYVILSTDDVKAAAQQAFAVRMENTGQSCNSNKRMIVMDDIYDDFVAEMVSLASNLKPGDPSQPDATAYSPLSSAKAAEGLMAQLQRAKDAGATVHVGGDRPDLPGFYVQPTVLTDVPQGSEIYYEEFFGPVINIFRVESDEQALQLANDTQYGLGSAVFATDPDRARKFADGLEAGMVGANTSPEESAEVPFGGVKRSGYGRELGPVGMDEFVNKRLLTVKK</sequence>
<feature type="domain" description="Aldehyde dehydrogenase" evidence="4">
    <location>
        <begin position="6"/>
        <end position="454"/>
    </location>
</feature>
<dbReference type="Pfam" id="PF00171">
    <property type="entry name" value="Aldedh"/>
    <property type="match status" value="1"/>
</dbReference>
<proteinExistence type="inferred from homology"/>
<accession>A0A1B7M0J7</accession>
<dbReference type="InterPro" id="IPR047110">
    <property type="entry name" value="GABD/Sad-like"/>
</dbReference>
<dbReference type="GO" id="GO:0004030">
    <property type="term" value="F:aldehyde dehydrogenase [NAD(P)+] activity"/>
    <property type="evidence" value="ECO:0007669"/>
    <property type="project" value="InterPro"/>
</dbReference>
<dbReference type="AlphaFoldDB" id="A0A1B7M0J7"/>
<dbReference type="PANTHER" id="PTHR43217:SF2">
    <property type="entry name" value="SUCCINATE-SEMIALDEHYDE DEHYDROGENASE [NADP(+)]"/>
    <property type="match status" value="1"/>
</dbReference>
<protein>
    <submittedName>
        <fullName evidence="5">Succinate-semialdehyde dehydrogenase</fullName>
    </submittedName>
</protein>
<evidence type="ECO:0000313" key="6">
    <source>
        <dbReference type="Proteomes" id="UP000078292"/>
    </source>
</evidence>
<comment type="caution">
    <text evidence="5">The sequence shown here is derived from an EMBL/GenBank/DDBJ whole genome shotgun (WGS) entry which is preliminary data.</text>
</comment>
<evidence type="ECO:0000259" key="4">
    <source>
        <dbReference type="Pfam" id="PF00171"/>
    </source>
</evidence>
<dbReference type="InterPro" id="IPR016163">
    <property type="entry name" value="Ald_DH_C"/>
</dbReference>
<dbReference type="FunFam" id="3.40.605.10:FF:000012">
    <property type="entry name" value="NAD-dependent succinate-semialdehyde dehydrogenase"/>
    <property type="match status" value="1"/>
</dbReference>